<feature type="domain" description="HECT" evidence="3">
    <location>
        <begin position="60"/>
        <end position="367"/>
    </location>
</feature>
<dbReference type="InterPro" id="IPR035983">
    <property type="entry name" value="Hect_E3_ubiquitin_ligase"/>
</dbReference>
<organism evidence="4 5">
    <name type="scientific">Mya arenaria</name>
    <name type="common">Soft-shell clam</name>
    <dbReference type="NCBI Taxonomy" id="6604"/>
    <lineage>
        <taxon>Eukaryota</taxon>
        <taxon>Metazoa</taxon>
        <taxon>Spiralia</taxon>
        <taxon>Lophotrochozoa</taxon>
        <taxon>Mollusca</taxon>
        <taxon>Bivalvia</taxon>
        <taxon>Autobranchia</taxon>
        <taxon>Heteroconchia</taxon>
        <taxon>Euheterodonta</taxon>
        <taxon>Imparidentia</taxon>
        <taxon>Neoheterodontei</taxon>
        <taxon>Myida</taxon>
        <taxon>Myoidea</taxon>
        <taxon>Myidae</taxon>
        <taxon>Mya</taxon>
    </lineage>
</organism>
<proteinExistence type="predicted"/>
<keyword evidence="5" id="KW-1185">Reference proteome</keyword>
<dbReference type="EMBL" id="CP111024">
    <property type="protein sequence ID" value="WAR24379.1"/>
    <property type="molecule type" value="Genomic_DNA"/>
</dbReference>
<evidence type="ECO:0000313" key="4">
    <source>
        <dbReference type="EMBL" id="WAR24379.1"/>
    </source>
</evidence>
<dbReference type="InterPro" id="IPR000569">
    <property type="entry name" value="HECT_dom"/>
</dbReference>
<dbReference type="Gene3D" id="3.90.1750.10">
    <property type="entry name" value="Hect, E3 ligase catalytic domains"/>
    <property type="match status" value="1"/>
</dbReference>
<dbReference type="SMART" id="SM00119">
    <property type="entry name" value="HECTc"/>
    <property type="match status" value="1"/>
</dbReference>
<evidence type="ECO:0000256" key="2">
    <source>
        <dbReference type="PROSITE-ProRule" id="PRU00104"/>
    </source>
</evidence>
<reference evidence="4" key="1">
    <citation type="submission" date="2022-11" db="EMBL/GenBank/DDBJ databases">
        <title>Centuries of genome instability and evolution in soft-shell clam transmissible cancer (bioRxiv).</title>
        <authorList>
            <person name="Hart S.F.M."/>
            <person name="Yonemitsu M.A."/>
            <person name="Giersch R.M."/>
            <person name="Beal B.F."/>
            <person name="Arriagada G."/>
            <person name="Davis B.W."/>
            <person name="Ostrander E.A."/>
            <person name="Goff S.P."/>
            <person name="Metzger M.J."/>
        </authorList>
    </citation>
    <scope>NUCLEOTIDE SEQUENCE</scope>
    <source>
        <strain evidence="4">MELC-2E11</strain>
        <tissue evidence="4">Siphon/mantle</tissue>
    </source>
</reference>
<name>A0ABY7FU42_MYAAR</name>
<evidence type="ECO:0000259" key="3">
    <source>
        <dbReference type="PROSITE" id="PS50237"/>
    </source>
</evidence>
<dbReference type="SUPFAM" id="SSF56204">
    <property type="entry name" value="Hect, E3 ligase catalytic domain"/>
    <property type="match status" value="1"/>
</dbReference>
<protein>
    <recommendedName>
        <fullName evidence="3">HECT domain-containing protein</fullName>
    </recommendedName>
</protein>
<gene>
    <name evidence="4" type="ORF">MAR_038048</name>
</gene>
<dbReference type="Proteomes" id="UP001164746">
    <property type="component" value="Chromosome 13"/>
</dbReference>
<accession>A0ABY7FU42</accession>
<evidence type="ECO:0000313" key="5">
    <source>
        <dbReference type="Proteomes" id="UP001164746"/>
    </source>
</evidence>
<dbReference type="Pfam" id="PF00632">
    <property type="entry name" value="HECT"/>
    <property type="match status" value="1"/>
</dbReference>
<evidence type="ECO:0000256" key="1">
    <source>
        <dbReference type="ARBA" id="ARBA00022786"/>
    </source>
</evidence>
<dbReference type="PROSITE" id="PS50237">
    <property type="entry name" value="HECT"/>
    <property type="match status" value="1"/>
</dbReference>
<feature type="active site" description="Glycyl thioester intermediate" evidence="2">
    <location>
        <position position="335"/>
    </location>
</feature>
<sequence length="367" mass="41754">MAITRSISDILCSDLVSYRMEWLPILDRIIGENKVIVSLKVDRENLFQQVIDFYKKCNPKQHVQVIVRFVNEQALDGAGVRRELYYTFFEECLGERRHMFVGEGRHKFPSNEMNFVNKGYFEALGRAIVASVLNGDCGFPYLSPIVYKYLVGEDYTDLLTLDAVPDPSIKALVKDLRAAKSADDLLAVIDSKEGALKNIESLIQQLIKWDIVDKRKSSMDNLKLGLEHMGFLQKTKRNPSLLPLLVFSEKHRITAYYLTTKLSPKIQDLKCDGDHKKESAKSFMLDWLHNLTDEDAESFYQFVTGSADPTVADEEIVLEFNTFEKGQKFPKASTCSFIFRIPLGNANSSEFQKSIKVALDNAKCGFD</sequence>
<dbReference type="Gene3D" id="3.30.2410.10">
    <property type="entry name" value="Hect, E3 ligase catalytic domain"/>
    <property type="match status" value="1"/>
</dbReference>
<keyword evidence="1 2" id="KW-0833">Ubl conjugation pathway</keyword>